<evidence type="ECO:0008006" key="3">
    <source>
        <dbReference type="Google" id="ProtNLM"/>
    </source>
</evidence>
<accession>A0A8F5VN52</accession>
<organism evidence="1 2">
    <name type="scientific">Methanospirillum hungatei</name>
    <dbReference type="NCBI Taxonomy" id="2203"/>
    <lineage>
        <taxon>Archaea</taxon>
        <taxon>Methanobacteriati</taxon>
        <taxon>Methanobacteriota</taxon>
        <taxon>Stenosarchaea group</taxon>
        <taxon>Methanomicrobia</taxon>
        <taxon>Methanomicrobiales</taxon>
        <taxon>Methanospirillaceae</taxon>
        <taxon>Methanospirillum</taxon>
    </lineage>
</organism>
<evidence type="ECO:0000313" key="2">
    <source>
        <dbReference type="Proteomes" id="UP000694228"/>
    </source>
</evidence>
<proteinExistence type="predicted"/>
<dbReference type="AlphaFoldDB" id="A0A8F5VN52"/>
<dbReference type="EMBL" id="CP077107">
    <property type="protein sequence ID" value="QXO94350.1"/>
    <property type="molecule type" value="Genomic_DNA"/>
</dbReference>
<protein>
    <recommendedName>
        <fullName evidence="3">Single Cache domain-containing protein</fullName>
    </recommendedName>
</protein>
<gene>
    <name evidence="1" type="ORF">KSK55_13595</name>
</gene>
<evidence type="ECO:0000313" key="1">
    <source>
        <dbReference type="EMBL" id="QXO94350.1"/>
    </source>
</evidence>
<reference evidence="1 2" key="1">
    <citation type="submission" date="2021-06" db="EMBL/GenBank/DDBJ databases">
        <title>Complete genome sequence of the secondary alcohol utilizing methanogen Methanospirillum hungatei strain GP1.</title>
        <authorList>
            <person name="Day L.A."/>
            <person name="Costa K.C."/>
        </authorList>
    </citation>
    <scope>NUCLEOTIDE SEQUENCE [LARGE SCALE GENOMIC DNA]</scope>
    <source>
        <strain evidence="1 2">GP1</strain>
    </source>
</reference>
<dbReference type="Proteomes" id="UP000694228">
    <property type="component" value="Chromosome"/>
</dbReference>
<name>A0A8F5VN52_METHU</name>
<dbReference type="OrthoDB" id="117634at2157"/>
<sequence length="166" mass="18277">MKLWNYVLLSIILALVTVCMVSADNQSVTNSSPDVNQTNTTSLIHISPQEELMNLAFAAREFALENGKEKAITEFSNPSGQFSTKGRYVIAYDMDGTLLANMKVPGEVGSKFIKDDYDAGQVRMMRDMATTGGGLYTDPATGAFWFIMDVDGSWWICTAQYQTSGQ</sequence>